<dbReference type="eggNOG" id="KOG2098">
    <property type="taxonomic scope" value="Eukaryota"/>
</dbReference>
<evidence type="ECO:0000256" key="7">
    <source>
        <dbReference type="SAM" id="MobiDB-lite"/>
    </source>
</evidence>
<dbReference type="Pfam" id="PF05063">
    <property type="entry name" value="MT-A70"/>
    <property type="match status" value="1"/>
</dbReference>
<proteinExistence type="inferred from homology"/>
<dbReference type="InterPro" id="IPR025848">
    <property type="entry name" value="MT-A70"/>
</dbReference>
<keyword evidence="9" id="KW-1185">Reference proteome</keyword>
<dbReference type="HOGENOM" id="CLU_018702_4_0_1"/>
<dbReference type="OMA" id="HMDMEIE"/>
<dbReference type="Proteomes" id="UP000007875">
    <property type="component" value="Unassembled WGS sequence"/>
</dbReference>
<name>H2Y8F1_CIOSA</name>
<dbReference type="PANTHER" id="PTHR12829:SF7">
    <property type="entry name" value="N6-ADENOSINE-METHYLTRANSFERASE CATALYTIC SUBUNIT"/>
    <property type="match status" value="1"/>
</dbReference>
<dbReference type="InterPro" id="IPR029063">
    <property type="entry name" value="SAM-dependent_MTases_sf"/>
</dbReference>
<evidence type="ECO:0000256" key="4">
    <source>
        <dbReference type="ARBA" id="ARBA00022691"/>
    </source>
</evidence>
<organism evidence="8 9">
    <name type="scientific">Ciona savignyi</name>
    <name type="common">Pacific transparent sea squirt</name>
    <dbReference type="NCBI Taxonomy" id="51511"/>
    <lineage>
        <taxon>Eukaryota</taxon>
        <taxon>Metazoa</taxon>
        <taxon>Chordata</taxon>
        <taxon>Tunicata</taxon>
        <taxon>Ascidiacea</taxon>
        <taxon>Phlebobranchia</taxon>
        <taxon>Cionidae</taxon>
        <taxon>Ciona</taxon>
    </lineage>
</organism>
<dbReference type="GO" id="GO:0001734">
    <property type="term" value="F:mRNA m(6)A methyltransferase activity"/>
    <property type="evidence" value="ECO:0007669"/>
    <property type="project" value="UniProtKB-EC"/>
</dbReference>
<evidence type="ECO:0000256" key="3">
    <source>
        <dbReference type="ARBA" id="ARBA00022679"/>
    </source>
</evidence>
<feature type="compositionally biased region" description="Basic and acidic residues" evidence="7">
    <location>
        <begin position="217"/>
        <end position="226"/>
    </location>
</feature>
<dbReference type="GO" id="GO:0036396">
    <property type="term" value="C:RNA N6-methyladenosine methyltransferase complex"/>
    <property type="evidence" value="ECO:0007669"/>
    <property type="project" value="TreeGrafter"/>
</dbReference>
<dbReference type="PROSITE" id="PS51143">
    <property type="entry name" value="MT_A70"/>
    <property type="match status" value="1"/>
</dbReference>
<evidence type="ECO:0000313" key="9">
    <source>
        <dbReference type="Proteomes" id="UP000007875"/>
    </source>
</evidence>
<comment type="catalytic activity">
    <reaction evidence="5">
        <text>an adenosine in mRNA + S-adenosyl-L-methionine = an N(6)-methyladenosine in mRNA + S-adenosyl-L-homocysteine + H(+)</text>
        <dbReference type="Rhea" id="RHEA:55584"/>
        <dbReference type="Rhea" id="RHEA-COMP:12414"/>
        <dbReference type="Rhea" id="RHEA-COMP:12417"/>
        <dbReference type="ChEBI" id="CHEBI:15378"/>
        <dbReference type="ChEBI" id="CHEBI:57856"/>
        <dbReference type="ChEBI" id="CHEBI:59789"/>
        <dbReference type="ChEBI" id="CHEBI:74411"/>
        <dbReference type="ChEBI" id="CHEBI:74449"/>
        <dbReference type="EC" id="2.1.1.348"/>
    </reaction>
</comment>
<evidence type="ECO:0000256" key="6">
    <source>
        <dbReference type="PROSITE-ProRule" id="PRU00489"/>
    </source>
</evidence>
<dbReference type="EC" id="2.1.1.348" evidence="1"/>
<accession>H2Y8F1</accession>
<dbReference type="SUPFAM" id="SSF53335">
    <property type="entry name" value="S-adenosyl-L-methionine-dependent methyltransferases"/>
    <property type="match status" value="1"/>
</dbReference>
<evidence type="ECO:0000313" key="8">
    <source>
        <dbReference type="Ensembl" id="ENSCSAVP00000001599.1"/>
    </source>
</evidence>
<keyword evidence="3" id="KW-0808">Transferase</keyword>
<feature type="compositionally biased region" description="Polar residues" evidence="7">
    <location>
        <begin position="36"/>
        <end position="52"/>
    </location>
</feature>
<dbReference type="PANTHER" id="PTHR12829">
    <property type="entry name" value="N6-ADENOSINE-METHYLTRANSFERASE"/>
    <property type="match status" value="1"/>
</dbReference>
<dbReference type="GeneTree" id="ENSGT00550000075058"/>
<reference evidence="8" key="3">
    <citation type="submission" date="2025-09" db="UniProtKB">
        <authorList>
            <consortium name="Ensembl"/>
        </authorList>
    </citation>
    <scope>IDENTIFICATION</scope>
</reference>
<dbReference type="GO" id="GO:0001510">
    <property type="term" value="P:RNA methylation"/>
    <property type="evidence" value="ECO:0007669"/>
    <property type="project" value="InterPro"/>
</dbReference>
<reference evidence="9" key="1">
    <citation type="submission" date="2003-08" db="EMBL/GenBank/DDBJ databases">
        <authorList>
            <person name="Birren B."/>
            <person name="Nusbaum C."/>
            <person name="Abebe A."/>
            <person name="Abouelleil A."/>
            <person name="Adekoya E."/>
            <person name="Ait-zahra M."/>
            <person name="Allen N."/>
            <person name="Allen T."/>
            <person name="An P."/>
            <person name="Anderson M."/>
            <person name="Anderson S."/>
            <person name="Arachchi H."/>
            <person name="Armbruster J."/>
            <person name="Bachantsang P."/>
            <person name="Baldwin J."/>
            <person name="Barry A."/>
            <person name="Bayul T."/>
            <person name="Blitshsteyn B."/>
            <person name="Bloom T."/>
            <person name="Blye J."/>
            <person name="Boguslavskiy L."/>
            <person name="Borowsky M."/>
            <person name="Boukhgalter B."/>
            <person name="Brunache A."/>
            <person name="Butler J."/>
            <person name="Calixte N."/>
            <person name="Calvo S."/>
            <person name="Camarata J."/>
            <person name="Campo K."/>
            <person name="Chang J."/>
            <person name="Cheshatsang Y."/>
            <person name="Citroen M."/>
            <person name="Collymore A."/>
            <person name="Considine T."/>
            <person name="Cook A."/>
            <person name="Cooke P."/>
            <person name="Corum B."/>
            <person name="Cuomo C."/>
            <person name="David R."/>
            <person name="Dawoe T."/>
            <person name="Degray S."/>
            <person name="Dodge S."/>
            <person name="Dooley K."/>
            <person name="Dorje P."/>
            <person name="Dorjee K."/>
            <person name="Dorris L."/>
            <person name="Duffey N."/>
            <person name="Dupes A."/>
            <person name="Elkins T."/>
            <person name="Engels R."/>
            <person name="Erickson J."/>
            <person name="Farina A."/>
            <person name="Faro S."/>
            <person name="Ferreira P."/>
            <person name="Fischer H."/>
            <person name="Fitzgerald M."/>
            <person name="Foley K."/>
            <person name="Gage D."/>
            <person name="Galagan J."/>
            <person name="Gearin G."/>
            <person name="Gnerre S."/>
            <person name="Gnirke A."/>
            <person name="Goyette A."/>
            <person name="Graham J."/>
            <person name="Grandbois E."/>
            <person name="Gyaltsen K."/>
            <person name="Hafez N."/>
            <person name="Hagopian D."/>
            <person name="Hagos B."/>
            <person name="Hall J."/>
            <person name="Hatcher B."/>
            <person name="Heller A."/>
            <person name="Higgins H."/>
            <person name="Honan T."/>
            <person name="Horn A."/>
            <person name="Houde N."/>
            <person name="Hughes L."/>
            <person name="Hulme W."/>
            <person name="Husby E."/>
            <person name="Iliev I."/>
            <person name="Jaffe D."/>
            <person name="Jones C."/>
            <person name="Kamal M."/>
            <person name="Kamat A."/>
            <person name="Kamvysselis M."/>
            <person name="Karlsson E."/>
            <person name="Kells C."/>
            <person name="Kieu A."/>
            <person name="Kisner P."/>
            <person name="Kodira C."/>
            <person name="Kulbokas E."/>
            <person name="Labutti K."/>
            <person name="Lama D."/>
            <person name="Landers T."/>
            <person name="Leger J."/>
            <person name="Levine S."/>
            <person name="Lewis D."/>
            <person name="Lewis T."/>
            <person name="Lindblad-toh K."/>
            <person name="Liu X."/>
            <person name="Lokyitsang T."/>
            <person name="Lokyitsang Y."/>
            <person name="Lucien O."/>
            <person name="Lui A."/>
            <person name="Ma L.J."/>
            <person name="Mabbitt R."/>
            <person name="Macdonald J."/>
            <person name="Maclean C."/>
            <person name="Major J."/>
            <person name="Manning J."/>
            <person name="Marabella R."/>
            <person name="Maru K."/>
            <person name="Matthews C."/>
            <person name="Mauceli E."/>
            <person name="Mccarthy M."/>
            <person name="Mcdonough S."/>
            <person name="Mcghee T."/>
            <person name="Meldrim J."/>
            <person name="Meneus L."/>
            <person name="Mesirov J."/>
            <person name="Mihalev A."/>
            <person name="Mihova T."/>
            <person name="Mikkelsen T."/>
            <person name="Mlenga V."/>
            <person name="Moru K."/>
            <person name="Mozes J."/>
            <person name="Mulrain L."/>
            <person name="Munson G."/>
            <person name="Naylor J."/>
            <person name="Newes C."/>
            <person name="Nguyen C."/>
            <person name="Nguyen N."/>
            <person name="Nguyen T."/>
            <person name="Nicol R."/>
            <person name="Nielsen C."/>
            <person name="Nizzari M."/>
            <person name="Norbu C."/>
            <person name="Norbu N."/>
            <person name="O'donnell P."/>
            <person name="Okoawo O."/>
            <person name="O'leary S."/>
            <person name="Omotosho B."/>
            <person name="O'neill K."/>
            <person name="Osman S."/>
            <person name="Parker S."/>
            <person name="Perrin D."/>
            <person name="Phunkhang P."/>
            <person name="Piqani B."/>
            <person name="Purcell S."/>
            <person name="Rachupka T."/>
            <person name="Ramasamy U."/>
            <person name="Rameau R."/>
            <person name="Ray V."/>
            <person name="Raymond C."/>
            <person name="Retta R."/>
            <person name="Richardson S."/>
            <person name="Rise C."/>
            <person name="Rodriguez J."/>
            <person name="Rogers J."/>
            <person name="Rogov P."/>
            <person name="Rutman M."/>
            <person name="Schupbach R."/>
            <person name="Seaman C."/>
            <person name="Settipalli S."/>
            <person name="Sharpe T."/>
            <person name="Sheridan J."/>
            <person name="Sherpa N."/>
            <person name="Shi J."/>
            <person name="Smirnov S."/>
            <person name="Smith C."/>
            <person name="Sougnez C."/>
            <person name="Spencer B."/>
            <person name="Stalker J."/>
            <person name="Stange-thomann N."/>
            <person name="Stavropoulos S."/>
            <person name="Stetson K."/>
            <person name="Stone C."/>
            <person name="Stone S."/>
            <person name="Stubbs M."/>
            <person name="Talamas J."/>
            <person name="Tchuinga P."/>
            <person name="Tenzing P."/>
            <person name="Tesfaye S."/>
            <person name="Theodore J."/>
            <person name="Thoulutsang Y."/>
            <person name="Topham K."/>
            <person name="Towey S."/>
            <person name="Tsamla T."/>
            <person name="Tsomo N."/>
            <person name="Vallee D."/>
            <person name="Vassiliev H."/>
            <person name="Venkataraman V."/>
            <person name="Vinson J."/>
            <person name="Vo A."/>
            <person name="Wade C."/>
            <person name="Wang S."/>
            <person name="Wangchuk T."/>
            <person name="Wangdi T."/>
            <person name="Whittaker C."/>
            <person name="Wilkinson J."/>
            <person name="Wu Y."/>
            <person name="Wyman D."/>
            <person name="Yadav S."/>
            <person name="Yang S."/>
            <person name="Yang X."/>
            <person name="Yeager S."/>
            <person name="Yee E."/>
            <person name="Young G."/>
            <person name="Zainoun J."/>
            <person name="Zembeck L."/>
            <person name="Zimmer A."/>
            <person name="Zody M."/>
            <person name="Lander E."/>
        </authorList>
    </citation>
    <scope>NUCLEOTIDE SEQUENCE [LARGE SCALE GENOMIC DNA]</scope>
</reference>
<comment type="similarity">
    <text evidence="6">Belongs to the MT-A70-like family.</text>
</comment>
<dbReference type="STRING" id="51511.ENSCSAVP00000001599"/>
<dbReference type="GO" id="GO:0005634">
    <property type="term" value="C:nucleus"/>
    <property type="evidence" value="ECO:0007669"/>
    <property type="project" value="InterPro"/>
</dbReference>
<dbReference type="PROSITE" id="PS51563">
    <property type="entry name" value="SAM_MTA70L_1"/>
    <property type="match status" value="1"/>
</dbReference>
<keyword evidence="4" id="KW-0949">S-adenosyl-L-methionine</keyword>
<evidence type="ECO:0000256" key="5">
    <source>
        <dbReference type="ARBA" id="ARBA00048957"/>
    </source>
</evidence>
<feature type="region of interest" description="Disordered" evidence="7">
    <location>
        <begin position="1"/>
        <end position="54"/>
    </location>
</feature>
<dbReference type="InParanoid" id="H2Y8F1"/>
<reference evidence="8" key="2">
    <citation type="submission" date="2025-08" db="UniProtKB">
        <authorList>
            <consortium name="Ensembl"/>
        </authorList>
    </citation>
    <scope>IDENTIFICATION</scope>
</reference>
<protein>
    <recommendedName>
        <fullName evidence="1">mRNA m(6)A methyltransferase</fullName>
        <ecNumber evidence="1">2.1.1.348</ecNumber>
    </recommendedName>
</protein>
<sequence length="573" mass="65783">MSSETWKIIQEHKRKQETLREKLQKRRKERQGEIISPTTTDSINTVDQSGNGQPAEALIKTADTTVEEKLKKLINECTLMLPMKSEDVRDKLKEVCSKEHPVSLEDVEFMLMKLATTNIITVQTLSEEKRKAMKCASTVEIISLQNDKTLTQETKPEKNDTESNKEVENKKLSSNKNDKQLGKRGSGDRRRDSSRTKSSKSEKSSSDDIEELLNAKSAKEQDTTRVNDEIQELLSTASTKEISLSEKFRSMGGSQVREFCPHATREECLKHKKSYSACQKLHFRKILKAHTDESLGDCSFLNTCFHMDTCKYVHYEIDYRGTDLDPRKSRRGVKKETQKSVLPKFNSDEDYISRKMLPPQWISCDIRYLDVSVLGKFSVIMADPPWDIHMELPYGTMQDDEMRALRIQDLSDDGLMFLWVTGRAMELGRELFDIWGYKRCDELIWVKTNQLQRLIRTGRTGHWINHGKEHCLVGIKGNPQGINRGLDCDVLVAEVRDTSHKPDEIYGLIERLSPGTRKLELFGRVHNLQPNWVTLGNQLDGVHLAEYEVIAKFKKKYPDGKVTKPNEPGVPPY</sequence>
<keyword evidence="2" id="KW-0489">Methyltransferase</keyword>
<feature type="region of interest" description="Disordered" evidence="7">
    <location>
        <begin position="150"/>
        <end position="226"/>
    </location>
</feature>
<dbReference type="Ensembl" id="ENSCSAVT00000001621.1">
    <property type="protein sequence ID" value="ENSCSAVP00000001599.1"/>
    <property type="gene ID" value="ENSCSAVG00000000919.1"/>
</dbReference>
<dbReference type="InterPro" id="IPR007757">
    <property type="entry name" value="MT-A70-like"/>
</dbReference>
<feature type="compositionally biased region" description="Basic and acidic residues" evidence="7">
    <location>
        <begin position="9"/>
        <end position="22"/>
    </location>
</feature>
<evidence type="ECO:0000256" key="2">
    <source>
        <dbReference type="ARBA" id="ARBA00022603"/>
    </source>
</evidence>
<dbReference type="AlphaFoldDB" id="H2Y8F1"/>
<evidence type="ECO:0000256" key="1">
    <source>
        <dbReference type="ARBA" id="ARBA00012160"/>
    </source>
</evidence>
<feature type="compositionally biased region" description="Basic and acidic residues" evidence="7">
    <location>
        <begin position="154"/>
        <end position="206"/>
    </location>
</feature>
<dbReference type="SMR" id="H2Y8F1"/>